<dbReference type="InterPro" id="IPR010046">
    <property type="entry name" value="Mopterin_OxRdtse_a_bac"/>
</dbReference>
<dbReference type="SUPFAM" id="SSF53706">
    <property type="entry name" value="Formate dehydrogenase/DMSO reductase, domains 1-3"/>
    <property type="match status" value="1"/>
</dbReference>
<dbReference type="GO" id="GO:0051539">
    <property type="term" value="F:4 iron, 4 sulfur cluster binding"/>
    <property type="evidence" value="ECO:0007669"/>
    <property type="project" value="UniProtKB-KW"/>
</dbReference>
<dbReference type="CDD" id="cd02767">
    <property type="entry name" value="MopB_ydeP"/>
    <property type="match status" value="1"/>
</dbReference>
<dbReference type="PANTHER" id="PTHR43105">
    <property type="entry name" value="RESPIRATORY NITRATE REDUCTASE"/>
    <property type="match status" value="1"/>
</dbReference>
<dbReference type="InterPro" id="IPR041953">
    <property type="entry name" value="YdeP_MopB"/>
</dbReference>
<protein>
    <submittedName>
        <fullName evidence="11">CbbBc protein</fullName>
    </submittedName>
</protein>
<dbReference type="Proteomes" id="UP000192573">
    <property type="component" value="Unassembled WGS sequence"/>
</dbReference>
<evidence type="ECO:0000256" key="8">
    <source>
        <dbReference type="ARBA" id="ARBA00023004"/>
    </source>
</evidence>
<evidence type="ECO:0000256" key="4">
    <source>
        <dbReference type="ARBA" id="ARBA00022485"/>
    </source>
</evidence>
<dbReference type="InterPro" id="IPR037951">
    <property type="entry name" value="MopB_CT_YdeP"/>
</dbReference>
<dbReference type="Pfam" id="PF00384">
    <property type="entry name" value="Molybdopterin"/>
    <property type="match status" value="1"/>
</dbReference>
<keyword evidence="8" id="KW-0408">Iron</keyword>
<comment type="cofactor">
    <cofactor evidence="2">
        <name>[4Fe-4S] cluster</name>
        <dbReference type="ChEBI" id="CHEBI:49883"/>
    </cofactor>
</comment>
<comment type="similarity">
    <text evidence="3">Belongs to the prokaryotic molybdopterin-containing oxidoreductase family.</text>
</comment>
<dbReference type="GO" id="GO:0008863">
    <property type="term" value="F:formate dehydrogenase (NAD+) activity"/>
    <property type="evidence" value="ECO:0007669"/>
    <property type="project" value="InterPro"/>
</dbReference>
<evidence type="ECO:0000256" key="2">
    <source>
        <dbReference type="ARBA" id="ARBA00001966"/>
    </source>
</evidence>
<sequence length="762" mass="83671">MKNGVPGVSGYQGPAGGWGAVKAVTASVFSQKAVARDIIAMFKMNQVKGFDCPGCAWPDPGHRAPMELCENGVKAVSWETTSKKASPEFFSRHPVSTLWHYSDYELENIGRLTHPMKYDAASDTWQAVDWDIAFQEIGERLRSYDSPQQVEFYTSGRTSNEAAFLYQLFAREYGSSNFPDCSNMCHGPTSAGLTPAIGLGKGTVELDDFDHCDLVICIGHNPGTNHPRMLTTLRDVAKRGAKIISINPLNERGLERFSFPQSPKEMFTGQSTQLSNDYYQVKMGGDASLLKGIMKALIEMDEARILLDQQPTLDHAFIDEHTAGYAALYDDLRQHNWAELEQDSGLTRSQMEDLAHSYSKSRATIICYGLGITQHKNGTENVQQLVNLLLLKGNMGKPGAGICPLRGHSNVQGDRSVGINEAASEDFLQRLETHFSIRVPRTHGRSSVESIRAIERGEAKALICMGGNLAVAMPQPQRTFAAMKNLDLQVHVATKLNRSHLLLAKHNYLLPALGRTERDIQATGIQSVTVEDSMSMVHASCGALKPASRWLKSEPAIVAGMAHATLPLSPINWEALTGDYALIRDAIEAVIPAFHDYNARIAEPGGFRMDTPTSRREWRTANGKANFIVSHQRAVERENQPADALVLATLRSHDQYNTTIYGMNDRYRGITGRRDVVFLSAEEAATRDLSQGDVVNVQALDDRGQPCADRIMCGLTVVIYNMAVGSIGAYLPEANVLLSLDAVDTQSLTPAYKSVPVTLTKA</sequence>
<gene>
    <name evidence="11" type="ORF">BZK42_15820</name>
</gene>
<evidence type="ECO:0000313" key="11">
    <source>
        <dbReference type="EMBL" id="OQM40857.1"/>
    </source>
</evidence>
<feature type="domain" description="Molybdopterin oxidoreductase" evidence="10">
    <location>
        <begin position="111"/>
        <end position="518"/>
    </location>
</feature>
<dbReference type="GO" id="GO:0016020">
    <property type="term" value="C:membrane"/>
    <property type="evidence" value="ECO:0007669"/>
    <property type="project" value="TreeGrafter"/>
</dbReference>
<evidence type="ECO:0000256" key="9">
    <source>
        <dbReference type="ARBA" id="ARBA00023014"/>
    </source>
</evidence>
<evidence type="ECO:0000259" key="10">
    <source>
        <dbReference type="Pfam" id="PF00384"/>
    </source>
</evidence>
<keyword evidence="9" id="KW-0411">Iron-sulfur</keyword>
<keyword evidence="7" id="KW-0560">Oxidoreductase</keyword>
<dbReference type="PIRSF" id="PIRSF000144">
    <property type="entry name" value="CbbBc"/>
    <property type="match status" value="1"/>
</dbReference>
<comment type="caution">
    <text evidence="11">The sequence shown here is derived from an EMBL/GenBank/DDBJ whole genome shotgun (WGS) entry which is preliminary data.</text>
</comment>
<keyword evidence="4" id="KW-0004">4Fe-4S</keyword>
<keyword evidence="5" id="KW-0500">Molybdenum</keyword>
<reference evidence="11 12" key="1">
    <citation type="submission" date="2017-03" db="EMBL/GenBank/DDBJ databases">
        <authorList>
            <person name="Afonso C.L."/>
            <person name="Miller P.J."/>
            <person name="Scott M.A."/>
            <person name="Spackman E."/>
            <person name="Goraichik I."/>
            <person name="Dimitrov K.M."/>
            <person name="Suarez D.L."/>
            <person name="Swayne D.E."/>
        </authorList>
    </citation>
    <scope>NUCLEOTIDE SEQUENCE [LARGE SCALE GENOMIC DNA]</scope>
    <source>
        <strain evidence="11 12">ATCC 51113</strain>
    </source>
</reference>
<dbReference type="RefSeq" id="WP_080859485.1">
    <property type="nucleotide sequence ID" value="NZ_CP077405.1"/>
</dbReference>
<evidence type="ECO:0000313" key="12">
    <source>
        <dbReference type="Proteomes" id="UP000192573"/>
    </source>
</evidence>
<dbReference type="InterPro" id="IPR009010">
    <property type="entry name" value="Asp_de-COase-like_dom_sf"/>
</dbReference>
<evidence type="ECO:0000256" key="5">
    <source>
        <dbReference type="ARBA" id="ARBA00022505"/>
    </source>
</evidence>
<dbReference type="AlphaFoldDB" id="A0A1V8NWZ7"/>
<dbReference type="Gene3D" id="3.40.50.740">
    <property type="match status" value="1"/>
</dbReference>
<accession>A0A1V8NWZ7</accession>
<dbReference type="GO" id="GO:0030151">
    <property type="term" value="F:molybdenum ion binding"/>
    <property type="evidence" value="ECO:0007669"/>
    <property type="project" value="InterPro"/>
</dbReference>
<keyword evidence="6" id="KW-0479">Metal-binding</keyword>
<name>A0A1V8NWZ7_CITBR</name>
<evidence type="ECO:0000256" key="3">
    <source>
        <dbReference type="ARBA" id="ARBA00010312"/>
    </source>
</evidence>
<dbReference type="SUPFAM" id="SSF50692">
    <property type="entry name" value="ADC-like"/>
    <property type="match status" value="1"/>
</dbReference>
<dbReference type="NCBIfam" id="TIGR01701">
    <property type="entry name" value="Fdhalpha-like"/>
    <property type="match status" value="1"/>
</dbReference>
<dbReference type="CDD" id="cd02787">
    <property type="entry name" value="MopB_CT_ydeP"/>
    <property type="match status" value="1"/>
</dbReference>
<dbReference type="Gene3D" id="3.40.228.10">
    <property type="entry name" value="Dimethylsulfoxide Reductase, domain 2"/>
    <property type="match status" value="1"/>
</dbReference>
<proteinExistence type="inferred from homology"/>
<evidence type="ECO:0000256" key="6">
    <source>
        <dbReference type="ARBA" id="ARBA00022723"/>
    </source>
</evidence>
<dbReference type="EMBL" id="NAEW01000007">
    <property type="protein sequence ID" value="OQM40857.1"/>
    <property type="molecule type" value="Genomic_DNA"/>
</dbReference>
<evidence type="ECO:0000256" key="1">
    <source>
        <dbReference type="ARBA" id="ARBA00001942"/>
    </source>
</evidence>
<comment type="cofactor">
    <cofactor evidence="1">
        <name>Mo-bis(molybdopterin guanine dinucleotide)</name>
        <dbReference type="ChEBI" id="CHEBI:60539"/>
    </cofactor>
</comment>
<organism evidence="11 12">
    <name type="scientific">Citrobacter braakii</name>
    <dbReference type="NCBI Taxonomy" id="57706"/>
    <lineage>
        <taxon>Bacteria</taxon>
        <taxon>Pseudomonadati</taxon>
        <taxon>Pseudomonadota</taxon>
        <taxon>Gammaproteobacteria</taxon>
        <taxon>Enterobacterales</taxon>
        <taxon>Enterobacteriaceae</taxon>
        <taxon>Citrobacter</taxon>
        <taxon>Citrobacter freundii complex</taxon>
    </lineage>
</organism>
<dbReference type="InterPro" id="IPR006656">
    <property type="entry name" value="Mopterin_OxRdtase"/>
</dbReference>
<dbReference type="InterPro" id="IPR050123">
    <property type="entry name" value="Prok_molybdopt-oxidoreductase"/>
</dbReference>
<dbReference type="PANTHER" id="PTHR43105:SF4">
    <property type="entry name" value="PROTEIN YDEP"/>
    <property type="match status" value="1"/>
</dbReference>
<evidence type="ECO:0000256" key="7">
    <source>
        <dbReference type="ARBA" id="ARBA00023002"/>
    </source>
</evidence>